<evidence type="ECO:0000313" key="20">
    <source>
        <dbReference type="Proteomes" id="UP000494163"/>
    </source>
</evidence>
<dbReference type="Gene3D" id="3.80.20.20">
    <property type="entry name" value="Receptor L-domain"/>
    <property type="match status" value="2"/>
</dbReference>
<dbReference type="Gene3D" id="2.10.220.10">
    <property type="entry name" value="Hormone Receptor, Insulin-like Growth Factor Receptor 1, Chain A, domain 2"/>
    <property type="match status" value="2"/>
</dbReference>
<dbReference type="Proteomes" id="UP000494163">
    <property type="component" value="Chromosome 2R"/>
</dbReference>
<feature type="domain" description="Furin-like cysteine-rich" evidence="16">
    <location>
        <begin position="201"/>
        <end position="350"/>
    </location>
</feature>
<protein>
    <recommendedName>
        <fullName evidence="2">receptor protein-tyrosine kinase</fullName>
        <ecNumber evidence="2">2.7.10.1</ecNumber>
    </recommendedName>
</protein>
<dbReference type="OrthoDB" id="6219513at2759"/>
<dbReference type="GO" id="GO:0016020">
    <property type="term" value="C:membrane"/>
    <property type="evidence" value="ECO:0007669"/>
    <property type="project" value="UniProtKB-SubCell"/>
</dbReference>
<evidence type="ECO:0000259" key="17">
    <source>
        <dbReference type="Pfam" id="PF01030"/>
    </source>
</evidence>
<evidence type="ECO:0000256" key="13">
    <source>
        <dbReference type="ARBA" id="ARBA00023180"/>
    </source>
</evidence>
<dbReference type="CDD" id="cd00064">
    <property type="entry name" value="FU"/>
    <property type="match status" value="4"/>
</dbReference>
<evidence type="ECO:0000256" key="14">
    <source>
        <dbReference type="ARBA" id="ARBA00051243"/>
    </source>
</evidence>
<evidence type="ECO:0000256" key="15">
    <source>
        <dbReference type="SAM" id="MobiDB-lite"/>
    </source>
</evidence>
<reference evidence="19 20" key="1">
    <citation type="submission" date="2015-08" db="EMBL/GenBank/DDBJ databases">
        <title>Ancestral chromatin configuration constrains chromatin evolution on differentiating sex chromosomes in Drosophila.</title>
        <authorList>
            <person name="Zhou Q."/>
            <person name="Bachtrog D."/>
        </authorList>
    </citation>
    <scope>NUCLEOTIDE SEQUENCE [LARGE SCALE GENOMIC DNA]</scope>
    <source>
        <tissue evidence="19">Whole larvae</tissue>
    </source>
</reference>
<evidence type="ECO:0000256" key="5">
    <source>
        <dbReference type="ARBA" id="ARBA00022692"/>
    </source>
</evidence>
<keyword evidence="12" id="KW-0675">Receptor</keyword>
<keyword evidence="7" id="KW-0418">Kinase</keyword>
<dbReference type="InterPro" id="IPR006211">
    <property type="entry name" value="Furin-like_Cys-rich_dom"/>
</dbReference>
<evidence type="ECO:0000256" key="2">
    <source>
        <dbReference type="ARBA" id="ARBA00011902"/>
    </source>
</evidence>
<dbReference type="SMART" id="SM00261">
    <property type="entry name" value="FU"/>
    <property type="match status" value="5"/>
</dbReference>
<gene>
    <name evidence="19" type="ORF">Dbus_chr2Rg2281</name>
</gene>
<evidence type="ECO:0000256" key="10">
    <source>
        <dbReference type="ARBA" id="ARBA00023136"/>
    </source>
</evidence>
<evidence type="ECO:0000259" key="16">
    <source>
        <dbReference type="Pfam" id="PF00757"/>
    </source>
</evidence>
<evidence type="ECO:0000256" key="1">
    <source>
        <dbReference type="ARBA" id="ARBA00004479"/>
    </source>
</evidence>
<evidence type="ECO:0000256" key="4">
    <source>
        <dbReference type="ARBA" id="ARBA00022679"/>
    </source>
</evidence>
<evidence type="ECO:0000256" key="11">
    <source>
        <dbReference type="ARBA" id="ARBA00023137"/>
    </source>
</evidence>
<name>A0A0M4EEW8_DROBS</name>
<feature type="domain" description="Receptor L-domain" evidence="17">
    <location>
        <begin position="366"/>
        <end position="493"/>
    </location>
</feature>
<evidence type="ECO:0000313" key="19">
    <source>
        <dbReference type="EMBL" id="ALC42702.1"/>
    </source>
</evidence>
<dbReference type="AlphaFoldDB" id="A0A0M4EEW8"/>
<dbReference type="GO" id="GO:0004714">
    <property type="term" value="F:transmembrane receptor protein tyrosine kinase activity"/>
    <property type="evidence" value="ECO:0007669"/>
    <property type="project" value="UniProtKB-EC"/>
</dbReference>
<dbReference type="InterPro" id="IPR009030">
    <property type="entry name" value="Growth_fac_rcpt_cys_sf"/>
</dbReference>
<comment type="subcellular location">
    <subcellularLocation>
        <location evidence="1">Membrane</location>
        <topology evidence="1">Single-pass type I membrane protein</topology>
    </subcellularLocation>
</comment>
<feature type="compositionally biased region" description="Basic and acidic residues" evidence="15">
    <location>
        <begin position="752"/>
        <end position="763"/>
    </location>
</feature>
<keyword evidence="9" id="KW-1133">Transmembrane helix</keyword>
<dbReference type="Pfam" id="PF14843">
    <property type="entry name" value="GF_recep_IV"/>
    <property type="match status" value="1"/>
</dbReference>
<dbReference type="InterPro" id="IPR000494">
    <property type="entry name" value="Rcpt_L-dom"/>
</dbReference>
<accession>A0A0M4EEW8</accession>
<evidence type="ECO:0000256" key="9">
    <source>
        <dbReference type="ARBA" id="ARBA00022989"/>
    </source>
</evidence>
<dbReference type="Pfam" id="PF01030">
    <property type="entry name" value="Recep_L_domain"/>
    <property type="match status" value="2"/>
</dbReference>
<evidence type="ECO:0000256" key="7">
    <source>
        <dbReference type="ARBA" id="ARBA00022777"/>
    </source>
</evidence>
<evidence type="ECO:0000256" key="8">
    <source>
        <dbReference type="ARBA" id="ARBA00022840"/>
    </source>
</evidence>
<dbReference type="FunFam" id="3.80.20.20:FF:000009">
    <property type="entry name" value="Receptor protein-tyrosine kinase"/>
    <property type="match status" value="1"/>
</dbReference>
<keyword evidence="13" id="KW-0325">Glycoprotein</keyword>
<evidence type="ECO:0000256" key="6">
    <source>
        <dbReference type="ARBA" id="ARBA00022741"/>
    </source>
</evidence>
<dbReference type="InterPro" id="IPR032778">
    <property type="entry name" value="GF_recep_IV"/>
</dbReference>
<dbReference type="EC" id="2.7.10.1" evidence="2"/>
<dbReference type="InterPro" id="IPR006212">
    <property type="entry name" value="Furin_repeat"/>
</dbReference>
<evidence type="ECO:0000259" key="18">
    <source>
        <dbReference type="Pfam" id="PF14843"/>
    </source>
</evidence>
<evidence type="ECO:0000256" key="3">
    <source>
        <dbReference type="ARBA" id="ARBA00022553"/>
    </source>
</evidence>
<dbReference type="SUPFAM" id="SSF52058">
    <property type="entry name" value="L domain-like"/>
    <property type="match status" value="2"/>
</dbReference>
<feature type="domain" description="Receptor L-domain" evidence="17">
    <location>
        <begin position="73"/>
        <end position="183"/>
    </location>
</feature>
<dbReference type="EMBL" id="CP012524">
    <property type="protein sequence ID" value="ALC42702.1"/>
    <property type="molecule type" value="Genomic_DNA"/>
</dbReference>
<organism evidence="19 20">
    <name type="scientific">Drosophila busckii</name>
    <name type="common">Fruit fly</name>
    <dbReference type="NCBI Taxonomy" id="30019"/>
    <lineage>
        <taxon>Eukaryota</taxon>
        <taxon>Metazoa</taxon>
        <taxon>Ecdysozoa</taxon>
        <taxon>Arthropoda</taxon>
        <taxon>Hexapoda</taxon>
        <taxon>Insecta</taxon>
        <taxon>Pterygota</taxon>
        <taxon>Neoptera</taxon>
        <taxon>Endopterygota</taxon>
        <taxon>Diptera</taxon>
        <taxon>Brachycera</taxon>
        <taxon>Muscomorpha</taxon>
        <taxon>Ephydroidea</taxon>
        <taxon>Drosophilidae</taxon>
        <taxon>Drosophila</taxon>
    </lineage>
</organism>
<keyword evidence="6" id="KW-0547">Nucleotide-binding</keyword>
<dbReference type="Pfam" id="PF00757">
    <property type="entry name" value="Furin-like"/>
    <property type="match status" value="1"/>
</dbReference>
<dbReference type="SUPFAM" id="SSF57184">
    <property type="entry name" value="Growth factor receptor domain"/>
    <property type="match status" value="2"/>
</dbReference>
<keyword evidence="3" id="KW-0597">Phosphoprotein</keyword>
<dbReference type="STRING" id="30019.A0A0M4EEW8"/>
<evidence type="ECO:0000256" key="12">
    <source>
        <dbReference type="ARBA" id="ARBA00023170"/>
    </source>
</evidence>
<dbReference type="InterPro" id="IPR036941">
    <property type="entry name" value="Rcpt_L-dom_sf"/>
</dbReference>
<sequence length="780" mass="86973">MRLCISSDLMLWICLTVGIVINYSGQLVLATATANAGYVDNGDTKVCIGTKSRLSVPSNKTHHYRNLRDRYTNCTYVDGNLELTWLHDPNLDLSFLANIREITGYILISHVDVTKVVFPKLQIIRGRTLFSLNENDGKYALFAAYSKMHTLEMPELREILAGWVGFINNYNLCHTRTIVWREILSDPNNSYNYTYNFTASERTCPNCDDSCQQDACWGEGPQNCQKFSKITCAPQCSQGRCFGPGPRDCCHLFCAGGCTGPTQKDCIACKNFFDDGVCKEECPPMRKYNPSKYALEANPEGKYAYGATCVRECPGHLLKDNGACVRSCPSDKMAKDGECVACNGPCPKTCPGVNVLHSGNIDSFKNCTVIEGNIRVLDQTFSGFQDISDSYRLGARYLPMHPDRLNVFSTVKEITGYLNIEGVHEHFTNLSYFRNLEVIHGRSLIESYFAALSIVKSSVSSLELHSLKRINSGNIVIQHNKNLCFVTNILWSNVQHSNEQKQFINENLNASECQKLGLVCSDQCNSDGCWGSGPDQCLNCKSFNYSGTCYADCRNQGYLKPLMNKAVCRKCHPRCELCTNYGFHEQMCSKCVGYKKAEQCEDECPGDHYADEEKRECFKCHAECKGCTGPGADDCLACVNFKLFNESEVYDNSTLFNCTSKCPREQPHINYQSMHIGPHCVSTPPRNSKLSANVNINMIIIIVVPVSVDNPEYLLNALSGADAPIPTQTIGIPVAGVPSTLEVKVPGSESTSSDHEYYNDTQRELQPLQLLRSRNTETRV</sequence>
<dbReference type="GO" id="GO:0007169">
    <property type="term" value="P:cell surface receptor protein tyrosine kinase signaling pathway"/>
    <property type="evidence" value="ECO:0007669"/>
    <property type="project" value="UniProtKB-ARBA"/>
</dbReference>
<proteinExistence type="predicted"/>
<dbReference type="OMA" id="DCVAEGH"/>
<keyword evidence="5" id="KW-0812">Transmembrane</keyword>
<dbReference type="FunFam" id="2.10.220.10:FF:000001">
    <property type="entry name" value="Receptor protein-tyrosine kinase"/>
    <property type="match status" value="1"/>
</dbReference>
<dbReference type="GO" id="GO:0005524">
    <property type="term" value="F:ATP binding"/>
    <property type="evidence" value="ECO:0007669"/>
    <property type="project" value="UniProtKB-KW"/>
</dbReference>
<keyword evidence="11" id="KW-0829">Tyrosine-protein kinase</keyword>
<comment type="catalytic activity">
    <reaction evidence="14">
        <text>L-tyrosyl-[protein] + ATP = O-phospho-L-tyrosyl-[protein] + ADP + H(+)</text>
        <dbReference type="Rhea" id="RHEA:10596"/>
        <dbReference type="Rhea" id="RHEA-COMP:10136"/>
        <dbReference type="Rhea" id="RHEA-COMP:20101"/>
        <dbReference type="ChEBI" id="CHEBI:15378"/>
        <dbReference type="ChEBI" id="CHEBI:30616"/>
        <dbReference type="ChEBI" id="CHEBI:46858"/>
        <dbReference type="ChEBI" id="CHEBI:61978"/>
        <dbReference type="ChEBI" id="CHEBI:456216"/>
        <dbReference type="EC" id="2.7.10.1"/>
    </reaction>
</comment>
<keyword evidence="20" id="KW-1185">Reference proteome</keyword>
<dbReference type="FunFam" id="2.10.220.10:FF:000024">
    <property type="entry name" value="Receptor protein-tyrosine kinase"/>
    <property type="match status" value="1"/>
</dbReference>
<keyword evidence="8" id="KW-0067">ATP-binding</keyword>
<keyword evidence="10" id="KW-0472">Membrane</keyword>
<feature type="region of interest" description="Disordered" evidence="15">
    <location>
        <begin position="744"/>
        <end position="780"/>
    </location>
</feature>
<keyword evidence="4" id="KW-0808">Transferase</keyword>
<feature type="domain" description="Growth factor receptor" evidence="18">
    <location>
        <begin position="519"/>
        <end position="610"/>
    </location>
</feature>